<dbReference type="InParanoid" id="A0A674MN43"/>
<accession>A0A674MN43</accession>
<sequence length="127" mass="14418">HWASIGPACSGWRKCSWAHLKRCRPLNLYRSRAAWASSTELWPCLPPCRRIKTRLQEKPANWLRRGLMLVSLTIVARIYRHELAHGELRPLAEGLASEEKPLSTSQLSPGLETKPESPGLETQLLEL</sequence>
<dbReference type="Proteomes" id="UP000005226">
    <property type="component" value="Chromosome 9"/>
</dbReference>
<dbReference type="AlphaFoldDB" id="A0A674MN43"/>
<protein>
    <submittedName>
        <fullName evidence="2">Uncharacterized protein</fullName>
    </submittedName>
</protein>
<keyword evidence="3" id="KW-1185">Reference proteome</keyword>
<reference evidence="2" key="2">
    <citation type="submission" date="2025-08" db="UniProtKB">
        <authorList>
            <consortium name="Ensembl"/>
        </authorList>
    </citation>
    <scope>IDENTIFICATION</scope>
</reference>
<dbReference type="Ensembl" id="ENSTRUT00000077426.1">
    <property type="protein sequence ID" value="ENSTRUP00000062907.1"/>
    <property type="gene ID" value="ENSTRUG00000029532.1"/>
</dbReference>
<evidence type="ECO:0000256" key="1">
    <source>
        <dbReference type="SAM" id="MobiDB-lite"/>
    </source>
</evidence>
<name>A0A674MN43_TAKRU</name>
<reference evidence="2" key="3">
    <citation type="submission" date="2025-09" db="UniProtKB">
        <authorList>
            <consortium name="Ensembl"/>
        </authorList>
    </citation>
    <scope>IDENTIFICATION</scope>
</reference>
<organism evidence="2 3">
    <name type="scientific">Takifugu rubripes</name>
    <name type="common">Japanese pufferfish</name>
    <name type="synonym">Fugu rubripes</name>
    <dbReference type="NCBI Taxonomy" id="31033"/>
    <lineage>
        <taxon>Eukaryota</taxon>
        <taxon>Metazoa</taxon>
        <taxon>Chordata</taxon>
        <taxon>Craniata</taxon>
        <taxon>Vertebrata</taxon>
        <taxon>Euteleostomi</taxon>
        <taxon>Actinopterygii</taxon>
        <taxon>Neopterygii</taxon>
        <taxon>Teleostei</taxon>
        <taxon>Neoteleostei</taxon>
        <taxon>Acanthomorphata</taxon>
        <taxon>Eupercaria</taxon>
        <taxon>Tetraodontiformes</taxon>
        <taxon>Tetradontoidea</taxon>
        <taxon>Tetraodontidae</taxon>
        <taxon>Takifugu</taxon>
    </lineage>
</organism>
<feature type="region of interest" description="Disordered" evidence="1">
    <location>
        <begin position="94"/>
        <end position="127"/>
    </location>
</feature>
<evidence type="ECO:0000313" key="2">
    <source>
        <dbReference type="Ensembl" id="ENSTRUP00000062907.1"/>
    </source>
</evidence>
<reference evidence="2 3" key="1">
    <citation type="journal article" date="2011" name="Genome Biol. Evol.">
        <title>Integration of the genetic map and genome assembly of fugu facilitates insights into distinct features of genome evolution in teleosts and mammals.</title>
        <authorList>
            <person name="Kai W."/>
            <person name="Kikuchi K."/>
            <person name="Tohari S."/>
            <person name="Chew A.K."/>
            <person name="Tay A."/>
            <person name="Fujiwara A."/>
            <person name="Hosoya S."/>
            <person name="Suetake H."/>
            <person name="Naruse K."/>
            <person name="Brenner S."/>
            <person name="Suzuki Y."/>
            <person name="Venkatesh B."/>
        </authorList>
    </citation>
    <scope>NUCLEOTIDE SEQUENCE [LARGE SCALE GENOMIC DNA]</scope>
</reference>
<evidence type="ECO:0000313" key="3">
    <source>
        <dbReference type="Proteomes" id="UP000005226"/>
    </source>
</evidence>
<proteinExistence type="predicted"/>